<accession>A0AAV0MP97</accession>
<dbReference type="AlphaFoldDB" id="A0AAV0MP97"/>
<keyword evidence="2" id="KW-1185">Reference proteome</keyword>
<gene>
    <name evidence="1" type="ORF">LITE_LOCUS29858</name>
</gene>
<reference evidence="1" key="1">
    <citation type="submission" date="2022-08" db="EMBL/GenBank/DDBJ databases">
        <authorList>
            <person name="Gutierrez-Valencia J."/>
        </authorList>
    </citation>
    <scope>NUCLEOTIDE SEQUENCE</scope>
</reference>
<proteinExistence type="predicted"/>
<protein>
    <submittedName>
        <fullName evidence="1">Uncharacterized protein</fullName>
    </submittedName>
</protein>
<evidence type="ECO:0000313" key="1">
    <source>
        <dbReference type="EMBL" id="CAI0448602.1"/>
    </source>
</evidence>
<name>A0AAV0MP97_9ROSI</name>
<evidence type="ECO:0000313" key="2">
    <source>
        <dbReference type="Proteomes" id="UP001154282"/>
    </source>
</evidence>
<sequence>MHTFMWKEAPNSIIIHMCRIESQSSFLNTASCLS</sequence>
<dbReference type="EMBL" id="CAMGYJ010000007">
    <property type="protein sequence ID" value="CAI0448602.1"/>
    <property type="molecule type" value="Genomic_DNA"/>
</dbReference>
<feature type="non-terminal residue" evidence="1">
    <location>
        <position position="34"/>
    </location>
</feature>
<comment type="caution">
    <text evidence="1">The sequence shown here is derived from an EMBL/GenBank/DDBJ whole genome shotgun (WGS) entry which is preliminary data.</text>
</comment>
<dbReference type="Proteomes" id="UP001154282">
    <property type="component" value="Unassembled WGS sequence"/>
</dbReference>
<organism evidence="1 2">
    <name type="scientific">Linum tenue</name>
    <dbReference type="NCBI Taxonomy" id="586396"/>
    <lineage>
        <taxon>Eukaryota</taxon>
        <taxon>Viridiplantae</taxon>
        <taxon>Streptophyta</taxon>
        <taxon>Embryophyta</taxon>
        <taxon>Tracheophyta</taxon>
        <taxon>Spermatophyta</taxon>
        <taxon>Magnoliopsida</taxon>
        <taxon>eudicotyledons</taxon>
        <taxon>Gunneridae</taxon>
        <taxon>Pentapetalae</taxon>
        <taxon>rosids</taxon>
        <taxon>fabids</taxon>
        <taxon>Malpighiales</taxon>
        <taxon>Linaceae</taxon>
        <taxon>Linum</taxon>
    </lineage>
</organism>